<gene>
    <name evidence="1" type="ORF">AVEN_54523_1</name>
</gene>
<evidence type="ECO:0000313" key="1">
    <source>
        <dbReference type="EMBL" id="GBM28748.1"/>
    </source>
</evidence>
<reference evidence="1 2" key="1">
    <citation type="journal article" date="2019" name="Sci. Rep.">
        <title>Orb-weaving spider Araneus ventricosus genome elucidates the spidroin gene catalogue.</title>
        <authorList>
            <person name="Kono N."/>
            <person name="Nakamura H."/>
            <person name="Ohtoshi R."/>
            <person name="Moran D.A.P."/>
            <person name="Shinohara A."/>
            <person name="Yoshida Y."/>
            <person name="Fujiwara M."/>
            <person name="Mori M."/>
            <person name="Tomita M."/>
            <person name="Arakawa K."/>
        </authorList>
    </citation>
    <scope>NUCLEOTIDE SEQUENCE [LARGE SCALE GENOMIC DNA]</scope>
</reference>
<comment type="caution">
    <text evidence="1">The sequence shown here is derived from an EMBL/GenBank/DDBJ whole genome shotgun (WGS) entry which is preliminary data.</text>
</comment>
<dbReference type="Proteomes" id="UP000499080">
    <property type="component" value="Unassembled WGS sequence"/>
</dbReference>
<dbReference type="OrthoDB" id="8000983at2759"/>
<dbReference type="EMBL" id="BGPR01000618">
    <property type="protein sequence ID" value="GBM28748.1"/>
    <property type="molecule type" value="Genomic_DNA"/>
</dbReference>
<name>A0A4Y2EKS2_ARAVE</name>
<evidence type="ECO:0000313" key="2">
    <source>
        <dbReference type="Proteomes" id="UP000499080"/>
    </source>
</evidence>
<protein>
    <submittedName>
        <fullName evidence="1">Uncharacterized protein</fullName>
    </submittedName>
</protein>
<dbReference type="AlphaFoldDB" id="A0A4Y2EKS2"/>
<proteinExistence type="predicted"/>
<organism evidence="1 2">
    <name type="scientific">Araneus ventricosus</name>
    <name type="common">Orbweaver spider</name>
    <name type="synonym">Epeira ventricosa</name>
    <dbReference type="NCBI Taxonomy" id="182803"/>
    <lineage>
        <taxon>Eukaryota</taxon>
        <taxon>Metazoa</taxon>
        <taxon>Ecdysozoa</taxon>
        <taxon>Arthropoda</taxon>
        <taxon>Chelicerata</taxon>
        <taxon>Arachnida</taxon>
        <taxon>Araneae</taxon>
        <taxon>Araneomorphae</taxon>
        <taxon>Entelegynae</taxon>
        <taxon>Araneoidea</taxon>
        <taxon>Araneidae</taxon>
        <taxon>Araneus</taxon>
    </lineage>
</organism>
<keyword evidence="2" id="KW-1185">Reference proteome</keyword>
<sequence length="166" mass="19368">MKSLPVEKYKRQALKPRRVQLEFDLQASWLTSSPILTYPGLTRFYFGWMLASNEGIGAVLSQNAEQGNVSSLLQQKLGWLLNLQKDSEGQFNRWIKDFRYDFEIQHRERDLSRKCRCHLSEDLMQKKAANSAPMPSSEWRDISVKDLTTTTTLDPVVFILRSRRRS</sequence>
<accession>A0A4Y2EKS2</accession>